<name>R4UEH3_9MOLU</name>
<dbReference type="Gene3D" id="3.40.50.10490">
    <property type="entry name" value="Glucose-6-phosphate isomerase like protein, domain 1"/>
    <property type="match status" value="2"/>
</dbReference>
<protein>
    <recommendedName>
        <fullName evidence="3">N-acetylmuramic acid 6-phosphate etherase</fullName>
        <shortName evidence="3">MurNAc-6-P etherase</shortName>
        <ecNumber evidence="3">4.2.1.126</ecNumber>
    </recommendedName>
    <alternativeName>
        <fullName evidence="3">N-acetylmuramic acid 6-phosphate hydrolase</fullName>
    </alternativeName>
    <alternativeName>
        <fullName evidence="3">N-acetylmuramic acid 6-phosphate lyase</fullName>
    </alternativeName>
</protein>
<keyword evidence="2 3" id="KW-0119">Carbohydrate metabolism</keyword>
<dbReference type="InterPro" id="IPR046348">
    <property type="entry name" value="SIS_dom_sf"/>
</dbReference>
<comment type="similarity">
    <text evidence="3">Belongs to the GCKR-like family. MurNAc-6-P etherase subfamily.</text>
</comment>
<dbReference type="CDD" id="cd05007">
    <property type="entry name" value="SIS_Etherase"/>
    <property type="match status" value="1"/>
</dbReference>
<dbReference type="PANTHER" id="PTHR10088">
    <property type="entry name" value="GLUCOKINASE REGULATORY PROTEIN"/>
    <property type="match status" value="1"/>
</dbReference>
<dbReference type="GO" id="GO:0016835">
    <property type="term" value="F:carbon-oxygen lyase activity"/>
    <property type="evidence" value="ECO:0007669"/>
    <property type="project" value="UniProtKB-UniRule"/>
</dbReference>
<comment type="catalytic activity">
    <reaction evidence="3">
        <text>N-acetyl-D-muramate 6-phosphate + H2O = N-acetyl-D-glucosamine 6-phosphate + (R)-lactate</text>
        <dbReference type="Rhea" id="RHEA:26410"/>
        <dbReference type="ChEBI" id="CHEBI:15377"/>
        <dbReference type="ChEBI" id="CHEBI:16004"/>
        <dbReference type="ChEBI" id="CHEBI:57513"/>
        <dbReference type="ChEBI" id="CHEBI:58722"/>
        <dbReference type="EC" id="4.2.1.126"/>
    </reaction>
</comment>
<gene>
    <name evidence="3 5" type="primary">murQ</name>
    <name evidence="5" type="ORF">SSYRP_v1c07390</name>
</gene>
<dbReference type="GO" id="GO:0046348">
    <property type="term" value="P:amino sugar catabolic process"/>
    <property type="evidence" value="ECO:0007669"/>
    <property type="project" value="InterPro"/>
</dbReference>
<dbReference type="UniPathway" id="UPA00342"/>
<comment type="miscellaneous">
    <text evidence="3">A lyase-type mechanism (elimination/hydration) is suggested for the cleavage of the lactyl ether bond of MurNAc 6-phosphate, with the formation of an alpha,beta-unsaturated aldehyde intermediate with (E)-stereochemistry, followed by the syn addition of water to give product.</text>
</comment>
<dbReference type="SUPFAM" id="SSF53697">
    <property type="entry name" value="SIS domain"/>
    <property type="match status" value="1"/>
</dbReference>
<dbReference type="InterPro" id="IPR001347">
    <property type="entry name" value="SIS_dom"/>
</dbReference>
<dbReference type="Pfam" id="PF22645">
    <property type="entry name" value="GKRP_SIS_N"/>
    <property type="match status" value="1"/>
</dbReference>
<dbReference type="FunFam" id="3.40.50.10490:FF:000014">
    <property type="entry name" value="N-acetylmuramic acid 6-phosphate etherase"/>
    <property type="match status" value="1"/>
</dbReference>
<dbReference type="PROSITE" id="PS01272">
    <property type="entry name" value="GCKR"/>
    <property type="match status" value="1"/>
</dbReference>
<dbReference type="Pfam" id="PF20741">
    <property type="entry name" value="GKRP-like_C"/>
    <property type="match status" value="1"/>
</dbReference>
<dbReference type="Gene3D" id="1.10.8.1080">
    <property type="match status" value="1"/>
</dbReference>
<dbReference type="GO" id="GO:0097173">
    <property type="term" value="P:N-acetylmuramic acid catabolic process"/>
    <property type="evidence" value="ECO:0007669"/>
    <property type="project" value="UniProtKB-UniPathway"/>
</dbReference>
<dbReference type="AlphaFoldDB" id="R4UEH3"/>
<dbReference type="InterPro" id="IPR005486">
    <property type="entry name" value="Glucokinase_regulatory_CS"/>
</dbReference>
<evidence type="ECO:0000259" key="4">
    <source>
        <dbReference type="PROSITE" id="PS51464"/>
    </source>
</evidence>
<comment type="pathway">
    <text evidence="3">Amino-sugar metabolism; N-acetylmuramate degradation.</text>
</comment>
<proteinExistence type="inferred from homology"/>
<feature type="active site" evidence="3">
    <location>
        <position position="117"/>
    </location>
</feature>
<dbReference type="EC" id="4.2.1.126" evidence="3"/>
<dbReference type="GO" id="GO:0097367">
    <property type="term" value="F:carbohydrate derivative binding"/>
    <property type="evidence" value="ECO:0007669"/>
    <property type="project" value="InterPro"/>
</dbReference>
<dbReference type="NCBIfam" id="NF003915">
    <property type="entry name" value="PRK05441.1"/>
    <property type="match status" value="1"/>
</dbReference>
<dbReference type="GO" id="GO:0009254">
    <property type="term" value="P:peptidoglycan turnover"/>
    <property type="evidence" value="ECO:0007669"/>
    <property type="project" value="TreeGrafter"/>
</dbReference>
<dbReference type="NCBIfam" id="TIGR00274">
    <property type="entry name" value="N-acetylmuramic acid 6-phosphate etherase"/>
    <property type="match status" value="1"/>
</dbReference>
<reference evidence="5 6" key="1">
    <citation type="journal article" date="2013" name="Genome Biol. Evol.">
        <title>Complete genomes of two dipteran-associated spiroplasmas provided insights into the origin, dynamics, and impacts of viral invasion in spiroplasma.</title>
        <authorList>
            <person name="Ku C."/>
            <person name="Lo W.S."/>
            <person name="Chen L.L."/>
            <person name="Kuo C.H."/>
        </authorList>
    </citation>
    <scope>NUCLEOTIDE SEQUENCE [LARGE SCALE GENOMIC DNA]</scope>
    <source>
        <strain evidence="5">EA-1</strain>
    </source>
</reference>
<keyword evidence="6" id="KW-1185">Reference proteome</keyword>
<dbReference type="RefSeq" id="WP_016340972.1">
    <property type="nucleotide sequence ID" value="NC_021284.1"/>
</dbReference>
<dbReference type="Proteomes" id="UP000013963">
    <property type="component" value="Chromosome"/>
</dbReference>
<comment type="subunit">
    <text evidence="3">Homodimer.</text>
</comment>
<dbReference type="STRING" id="1276229.SSYRP_v1c07390"/>
<dbReference type="NCBIfam" id="NF009222">
    <property type="entry name" value="PRK12570.1"/>
    <property type="match status" value="1"/>
</dbReference>
<dbReference type="PANTHER" id="PTHR10088:SF4">
    <property type="entry name" value="GLUCOKINASE REGULATORY PROTEIN"/>
    <property type="match status" value="1"/>
</dbReference>
<dbReference type="eggNOG" id="COG2103">
    <property type="taxonomic scope" value="Bacteria"/>
</dbReference>
<feature type="active site" description="Proton donor" evidence="3">
    <location>
        <position position="86"/>
    </location>
</feature>
<evidence type="ECO:0000256" key="3">
    <source>
        <dbReference type="HAMAP-Rule" id="MF_00068"/>
    </source>
</evidence>
<evidence type="ECO:0000256" key="2">
    <source>
        <dbReference type="ARBA" id="ARBA00023277"/>
    </source>
</evidence>
<organism evidence="5 6">
    <name type="scientific">Spiroplasma syrphidicola EA-1</name>
    <dbReference type="NCBI Taxonomy" id="1276229"/>
    <lineage>
        <taxon>Bacteria</taxon>
        <taxon>Bacillati</taxon>
        <taxon>Mycoplasmatota</taxon>
        <taxon>Mollicutes</taxon>
        <taxon>Entomoplasmatales</taxon>
        <taxon>Spiroplasmataceae</taxon>
        <taxon>Spiroplasma</taxon>
    </lineage>
</organism>
<keyword evidence="1 3" id="KW-0456">Lyase</keyword>
<dbReference type="HAMAP" id="MF_00068">
    <property type="entry name" value="MurQ"/>
    <property type="match status" value="1"/>
</dbReference>
<dbReference type="EMBL" id="CP005078">
    <property type="protein sequence ID" value="AGM26329.1"/>
    <property type="molecule type" value="Genomic_DNA"/>
</dbReference>
<dbReference type="KEGG" id="ssyr:SSYRP_v1c07390"/>
<evidence type="ECO:0000313" key="6">
    <source>
        <dbReference type="Proteomes" id="UP000013963"/>
    </source>
</evidence>
<dbReference type="InterPro" id="IPR005488">
    <property type="entry name" value="Etherase_MurQ"/>
</dbReference>
<comment type="function">
    <text evidence="3">Specifically catalyzes the cleavage of the D-lactyl ether substituent of MurNAc 6-phosphate, producing GlcNAc 6-phosphate and D-lactate.</text>
</comment>
<evidence type="ECO:0000313" key="5">
    <source>
        <dbReference type="EMBL" id="AGM26329.1"/>
    </source>
</evidence>
<dbReference type="PROSITE" id="PS51464">
    <property type="entry name" value="SIS"/>
    <property type="match status" value="1"/>
</dbReference>
<evidence type="ECO:0000256" key="1">
    <source>
        <dbReference type="ARBA" id="ARBA00023239"/>
    </source>
</evidence>
<dbReference type="InterPro" id="IPR040190">
    <property type="entry name" value="MURQ/GCKR"/>
</dbReference>
<dbReference type="PATRIC" id="fig|1276229.3.peg.734"/>
<sequence length="301" mass="32197">MKKIDLSKIDTEQRNINSMDIDQKSTSEILTIINNEDGKIAEAIKSELPTITTVVDLIFPRFQQNGRVIYIGAGTSGRIGVLDASEMPPTYGVSDQLIIGIMAGGDYAIRNAVEGAEDDETQAVADLKAINLGPLDTVIGIAASGRTPYVLAGLEYAKTVGALAVGMCMTKNSEMSAVADQTIAVVTGPEVVTGSTRMKAGTATKLVCNMISTTLMIKWGKVYQNLMVDLKASNEKLKVRTARIIKEITGADDEKINAALVEANYSCKHAIVMIFCNVNYEESITLLATANNSIAAVLKNQ</sequence>
<dbReference type="OrthoDB" id="9813395at2"/>
<feature type="domain" description="SIS" evidence="4">
    <location>
        <begin position="58"/>
        <end position="221"/>
    </location>
</feature>
<accession>R4UEH3</accession>
<dbReference type="HOGENOM" id="CLU_049049_1_1_14"/>
<dbReference type="GO" id="GO:0016803">
    <property type="term" value="F:ether hydrolase activity"/>
    <property type="evidence" value="ECO:0007669"/>
    <property type="project" value="TreeGrafter"/>
</dbReference>